<dbReference type="OMA" id="YQDENQV"/>
<dbReference type="Proteomes" id="UP000683925">
    <property type="component" value="Unassembled WGS sequence"/>
</dbReference>
<sequence>MQQFSLNQLYQVVLDQETALKKINENVNKKLNTILLIGDTGSGKSFIFNWISGAQFEYEDFELKLKSGGEQKFSAQSNSMQSVTYIPNFNKMDDDYVMIDFPGFKDTKGKYSQLSIKLMFDEIVTKTNVKIVVVLPQNSTKLEERGAHISELIKSAFTSQNTKFDSIGLIINQFQDYPENQPKDEQVIIKKIQEQLQKKAEKDKDQANIYMALSKQIIVIDDIDEENINSVLSDSSRDSVIARLKTIQAISYKPDYQDENQVVGSYITQEIKKSIQSYSKMLQKKKEDAKSNGLQQCLDSLKSEIKQIDEMSKDDCNAQTEWLKKLISQLEQSKDKKESQEKFFSIFQYFFKYKEFISGYQCFEEQKKHLKKNIKQFIIELEEEQKRKKEKQQEEEKRLAEIQSKNEREEEKLQRRIEQQNSQFEKNLMSQQLKEKDSILKLKDEEIKKANKEIDLKVKENERIQQLQSLEFQSIQAEKQKITDAKQQLEKEEKQKEEKKNNLRAQLFNAETKKNKKTKEMEDYLNKCKNDWFKPKDYEIVIKEYQDEIQKQEDLIESTKSKLIYES</sequence>
<evidence type="ECO:0008006" key="4">
    <source>
        <dbReference type="Google" id="ProtNLM"/>
    </source>
</evidence>
<feature type="region of interest" description="Disordered" evidence="1">
    <location>
        <begin position="389"/>
        <end position="416"/>
    </location>
</feature>
<keyword evidence="3" id="KW-1185">Reference proteome</keyword>
<reference evidence="2" key="1">
    <citation type="submission" date="2021-01" db="EMBL/GenBank/DDBJ databases">
        <authorList>
            <consortium name="Genoscope - CEA"/>
            <person name="William W."/>
        </authorList>
    </citation>
    <scope>NUCLEOTIDE SEQUENCE</scope>
</reference>
<name>A0A8S1YCB3_PAROT</name>
<accession>A0A8S1YCB3</accession>
<proteinExistence type="predicted"/>
<comment type="caution">
    <text evidence="2">The sequence shown here is derived from an EMBL/GenBank/DDBJ whole genome shotgun (WGS) entry which is preliminary data.</text>
</comment>
<dbReference type="AlphaFoldDB" id="A0A8S1YCB3"/>
<dbReference type="OrthoDB" id="8954335at2759"/>
<gene>
    <name evidence="2" type="ORF">POCTA_138.1.T1510011</name>
</gene>
<dbReference type="InterPro" id="IPR025662">
    <property type="entry name" value="Sigma_54_int_dom_ATP-bd_1"/>
</dbReference>
<organism evidence="2 3">
    <name type="scientific">Paramecium octaurelia</name>
    <dbReference type="NCBI Taxonomy" id="43137"/>
    <lineage>
        <taxon>Eukaryota</taxon>
        <taxon>Sar</taxon>
        <taxon>Alveolata</taxon>
        <taxon>Ciliophora</taxon>
        <taxon>Intramacronucleata</taxon>
        <taxon>Oligohymenophorea</taxon>
        <taxon>Peniculida</taxon>
        <taxon>Parameciidae</taxon>
        <taxon>Paramecium</taxon>
    </lineage>
</organism>
<evidence type="ECO:0000256" key="1">
    <source>
        <dbReference type="SAM" id="MobiDB-lite"/>
    </source>
</evidence>
<dbReference type="EMBL" id="CAJJDP010000153">
    <property type="protein sequence ID" value="CAD8210427.1"/>
    <property type="molecule type" value="Genomic_DNA"/>
</dbReference>
<feature type="compositionally biased region" description="Basic and acidic residues" evidence="1">
    <location>
        <begin position="481"/>
        <end position="501"/>
    </location>
</feature>
<feature type="region of interest" description="Disordered" evidence="1">
    <location>
        <begin position="481"/>
        <end position="519"/>
    </location>
</feature>
<evidence type="ECO:0000313" key="2">
    <source>
        <dbReference type="EMBL" id="CAD8210427.1"/>
    </source>
</evidence>
<protein>
    <recommendedName>
        <fullName evidence="4">G domain-containing protein</fullName>
    </recommendedName>
</protein>
<evidence type="ECO:0000313" key="3">
    <source>
        <dbReference type="Proteomes" id="UP000683925"/>
    </source>
</evidence>
<dbReference type="PROSITE" id="PS00675">
    <property type="entry name" value="SIGMA54_INTERACT_1"/>
    <property type="match status" value="1"/>
</dbReference>